<accession>A0A956NCT4</accession>
<evidence type="ECO:0000313" key="4">
    <source>
        <dbReference type="Proteomes" id="UP000739538"/>
    </source>
</evidence>
<organism evidence="3 4">
    <name type="scientific">Eiseniibacteriota bacterium</name>
    <dbReference type="NCBI Taxonomy" id="2212470"/>
    <lineage>
        <taxon>Bacteria</taxon>
        <taxon>Candidatus Eiseniibacteriota</taxon>
    </lineage>
</organism>
<keyword evidence="1" id="KW-0732">Signal</keyword>
<dbReference type="AlphaFoldDB" id="A0A956NCT4"/>
<reference evidence="3" key="1">
    <citation type="submission" date="2020-04" db="EMBL/GenBank/DDBJ databases">
        <authorList>
            <person name="Zhang T."/>
        </authorList>
    </citation>
    <scope>NUCLEOTIDE SEQUENCE</scope>
    <source>
        <strain evidence="3">HKST-UBA02</strain>
    </source>
</reference>
<reference evidence="3" key="2">
    <citation type="journal article" date="2021" name="Microbiome">
        <title>Successional dynamics and alternative stable states in a saline activated sludge microbial community over 9 years.</title>
        <authorList>
            <person name="Wang Y."/>
            <person name="Ye J."/>
            <person name="Ju F."/>
            <person name="Liu L."/>
            <person name="Boyd J.A."/>
            <person name="Deng Y."/>
            <person name="Parks D.H."/>
            <person name="Jiang X."/>
            <person name="Yin X."/>
            <person name="Woodcroft B.J."/>
            <person name="Tyson G.W."/>
            <person name="Hugenholtz P."/>
            <person name="Polz M.F."/>
            <person name="Zhang T."/>
        </authorList>
    </citation>
    <scope>NUCLEOTIDE SEQUENCE</scope>
    <source>
        <strain evidence="3">HKST-UBA02</strain>
    </source>
</reference>
<protein>
    <submittedName>
        <fullName evidence="3">MBL fold metallo-hydrolase</fullName>
    </submittedName>
</protein>
<feature type="domain" description="Metallo-beta-lactamase" evidence="2">
    <location>
        <begin position="51"/>
        <end position="235"/>
    </location>
</feature>
<sequence length="316" mass="34166">MNTQWSALAGMAGLALLTQADIVSAAPVTLDVVSLAPRVLLVRPETQVGNPTTIALLGDEETWLLDASIPVSAAAIDSMLVHRGAKPVTNVITSHAHRDHTDGLVHWLARGASGVATVEQVARMKGSPVIAPALESGEIALLTDTVADTRTLQIEMDGVPVDVQLLRPKDRSGHTDGDLFAYLPSVSVLYVGDYYFFDRFPIIGVNEGGGLEGYLAAIDWITNEFPEETKVIPGHNTFAPTVPAVPSLAEFKAWRADLQRTIDWITSRRSAGLTVDAIVAKGLPSEFGRLSEKPRYVPEERWIRFVLDATAQPDQE</sequence>
<feature type="signal peptide" evidence="1">
    <location>
        <begin position="1"/>
        <end position="25"/>
    </location>
</feature>
<feature type="chain" id="PRO_5037061864" evidence="1">
    <location>
        <begin position="26"/>
        <end position="316"/>
    </location>
</feature>
<evidence type="ECO:0000259" key="2">
    <source>
        <dbReference type="SMART" id="SM00849"/>
    </source>
</evidence>
<dbReference type="SMART" id="SM00849">
    <property type="entry name" value="Lactamase_B"/>
    <property type="match status" value="1"/>
</dbReference>
<name>A0A956NCT4_UNCEI</name>
<dbReference type="Proteomes" id="UP000739538">
    <property type="component" value="Unassembled WGS sequence"/>
</dbReference>
<evidence type="ECO:0000313" key="3">
    <source>
        <dbReference type="EMBL" id="MCA9756656.1"/>
    </source>
</evidence>
<evidence type="ECO:0000256" key="1">
    <source>
        <dbReference type="SAM" id="SignalP"/>
    </source>
</evidence>
<dbReference type="InterPro" id="IPR001279">
    <property type="entry name" value="Metallo-B-lactamas"/>
</dbReference>
<dbReference type="EMBL" id="JAGQHS010000061">
    <property type="protein sequence ID" value="MCA9756656.1"/>
    <property type="molecule type" value="Genomic_DNA"/>
</dbReference>
<dbReference type="Pfam" id="PF00753">
    <property type="entry name" value="Lactamase_B"/>
    <property type="match status" value="1"/>
</dbReference>
<dbReference type="Gene3D" id="3.60.15.10">
    <property type="entry name" value="Ribonuclease Z/Hydroxyacylglutathione hydrolase-like"/>
    <property type="match status" value="1"/>
</dbReference>
<comment type="caution">
    <text evidence="3">The sequence shown here is derived from an EMBL/GenBank/DDBJ whole genome shotgun (WGS) entry which is preliminary data.</text>
</comment>
<dbReference type="PANTHER" id="PTHR42951">
    <property type="entry name" value="METALLO-BETA-LACTAMASE DOMAIN-CONTAINING"/>
    <property type="match status" value="1"/>
</dbReference>
<dbReference type="InterPro" id="IPR036866">
    <property type="entry name" value="RibonucZ/Hydroxyglut_hydro"/>
</dbReference>
<dbReference type="SUPFAM" id="SSF56281">
    <property type="entry name" value="Metallo-hydrolase/oxidoreductase"/>
    <property type="match status" value="1"/>
</dbReference>
<gene>
    <name evidence="3" type="ORF">KDA27_12705</name>
</gene>
<proteinExistence type="predicted"/>
<dbReference type="PANTHER" id="PTHR42951:SF4">
    <property type="entry name" value="ACYL-COENZYME A THIOESTERASE MBLAC2"/>
    <property type="match status" value="1"/>
</dbReference>
<dbReference type="InterPro" id="IPR050855">
    <property type="entry name" value="NDM-1-like"/>
</dbReference>